<name>A0A0G4GM57_VITBC</name>
<dbReference type="Proteomes" id="UP000041254">
    <property type="component" value="Unassembled WGS sequence"/>
</dbReference>
<dbReference type="EMBL" id="CDMY01000718">
    <property type="protein sequence ID" value="CEM31281.1"/>
    <property type="molecule type" value="Genomic_DNA"/>
</dbReference>
<dbReference type="InParanoid" id="A0A0G4GM57"/>
<reference evidence="2 3" key="1">
    <citation type="submission" date="2014-11" db="EMBL/GenBank/DDBJ databases">
        <authorList>
            <person name="Zhu J."/>
            <person name="Qi W."/>
            <person name="Song R."/>
        </authorList>
    </citation>
    <scope>NUCLEOTIDE SEQUENCE [LARGE SCALE GENOMIC DNA]</scope>
</reference>
<feature type="signal peptide" evidence="1">
    <location>
        <begin position="1"/>
        <end position="20"/>
    </location>
</feature>
<feature type="chain" id="PRO_5005190205" evidence="1">
    <location>
        <begin position="21"/>
        <end position="385"/>
    </location>
</feature>
<evidence type="ECO:0000256" key="1">
    <source>
        <dbReference type="SAM" id="SignalP"/>
    </source>
</evidence>
<sequence>MYPFPAFPVLFLSCLHLISAGQTSFFSRRCRGTSTAAAAAKPCRPSQRPSCESAAASLRPVKASQCSAKHDLELCEVCQLERLICQQLVEVRALKKCHKEPPAGLAKAEKLLKEDLREIRKHKHSLELQQFERLIMHYLTELPALPVILGAAIAQELSRHGHAVRIFGAAGGIIGWLRGRQRALIHSLTPKSPHYSMLSGVVIAPIVEEIECRLLVQELLLRRLPLSIIRRHTRRRKERREALQAMVEAARRRPLLSRLWRREPRQEQQQEEVDEAQQLIDSPVMRFVRVMVSTFVCACLHESYGMESTFGVTEAEWLERLEKEEETIDYQTYVNCMADNESLRAIGLSISMAMLMEKYHSGLFCMALHVLNNAAAAFKNTKATS</sequence>
<protein>
    <submittedName>
        <fullName evidence="2">Uncharacterized protein</fullName>
    </submittedName>
</protein>
<evidence type="ECO:0000313" key="2">
    <source>
        <dbReference type="EMBL" id="CEM31281.1"/>
    </source>
</evidence>
<accession>A0A0G4GM57</accession>
<dbReference type="AlphaFoldDB" id="A0A0G4GM57"/>
<proteinExistence type="predicted"/>
<keyword evidence="1" id="KW-0732">Signal</keyword>
<organism evidence="2 3">
    <name type="scientific">Vitrella brassicaformis (strain CCMP3155)</name>
    <dbReference type="NCBI Taxonomy" id="1169540"/>
    <lineage>
        <taxon>Eukaryota</taxon>
        <taxon>Sar</taxon>
        <taxon>Alveolata</taxon>
        <taxon>Colpodellida</taxon>
        <taxon>Vitrellaceae</taxon>
        <taxon>Vitrella</taxon>
    </lineage>
</organism>
<keyword evidence="3" id="KW-1185">Reference proteome</keyword>
<gene>
    <name evidence="2" type="ORF">Vbra_10075</name>
</gene>
<dbReference type="VEuPathDB" id="CryptoDB:Vbra_10075"/>
<evidence type="ECO:0000313" key="3">
    <source>
        <dbReference type="Proteomes" id="UP000041254"/>
    </source>
</evidence>